<accession>A0A9N8IZW7</accession>
<gene>
    <name evidence="1" type="ORF">FLAPXU55_00502</name>
</gene>
<dbReference type="EMBL" id="CAIJDE010000027">
    <property type="protein sequence ID" value="CAC9972823.1"/>
    <property type="molecule type" value="Genomic_DNA"/>
</dbReference>
<protein>
    <submittedName>
        <fullName evidence="1">Uncharacterized protein</fullName>
    </submittedName>
</protein>
<name>A0A9N8IZW7_9FLAO</name>
<organism evidence="1 2">
    <name type="scientific">Flavobacterium panici</name>
    <dbReference type="NCBI Taxonomy" id="2654843"/>
    <lineage>
        <taxon>Bacteria</taxon>
        <taxon>Pseudomonadati</taxon>
        <taxon>Bacteroidota</taxon>
        <taxon>Flavobacteriia</taxon>
        <taxon>Flavobacteriales</taxon>
        <taxon>Flavobacteriaceae</taxon>
        <taxon>Flavobacterium</taxon>
    </lineage>
</organism>
<sequence length="37" mass="4462">MLEQVRKNDLMHPQKHLIDNLKNSITVKLDCLYLRKL</sequence>
<dbReference type="Proteomes" id="UP000533639">
    <property type="component" value="Unassembled WGS sequence"/>
</dbReference>
<keyword evidence="2" id="KW-1185">Reference proteome</keyword>
<reference evidence="1 2" key="1">
    <citation type="submission" date="2020-06" db="EMBL/GenBank/DDBJ databases">
        <authorList>
            <person name="Criscuolo A."/>
        </authorList>
    </citation>
    <scope>NUCLEOTIDE SEQUENCE [LARGE SCALE GENOMIC DNA]</scope>
    <source>
        <strain evidence="1">PXU-55</strain>
    </source>
</reference>
<evidence type="ECO:0000313" key="2">
    <source>
        <dbReference type="Proteomes" id="UP000533639"/>
    </source>
</evidence>
<comment type="caution">
    <text evidence="1">The sequence shown here is derived from an EMBL/GenBank/DDBJ whole genome shotgun (WGS) entry which is preliminary data.</text>
</comment>
<proteinExistence type="predicted"/>
<evidence type="ECO:0000313" key="1">
    <source>
        <dbReference type="EMBL" id="CAC9972823.1"/>
    </source>
</evidence>
<dbReference type="AlphaFoldDB" id="A0A9N8IZW7"/>